<keyword evidence="1" id="KW-0812">Transmembrane</keyword>
<reference evidence="2 5" key="2">
    <citation type="submission" date="2018-07" db="EMBL/GenBank/DDBJ databases">
        <title>The molecular basis for the intramolecular migration of carboxyl group in the catabolism of para-hydroxybenzoate via gentisate.</title>
        <authorList>
            <person name="Zhao H."/>
            <person name="Xu Y."/>
            <person name="Lin S."/>
            <person name="Spain J.C."/>
            <person name="Zhou N.-Y."/>
        </authorList>
    </citation>
    <scope>NUCLEOTIDE SEQUENCE [LARGE SCALE GENOMIC DNA]</scope>
    <source>
        <strain evidence="2 5">PHB-7a</strain>
    </source>
</reference>
<keyword evidence="1" id="KW-0472">Membrane</keyword>
<evidence type="ECO:0000313" key="5">
    <source>
        <dbReference type="Proteomes" id="UP000260457"/>
    </source>
</evidence>
<keyword evidence="1" id="KW-1133">Transmembrane helix</keyword>
<keyword evidence="5" id="KW-1185">Reference proteome</keyword>
<dbReference type="RefSeq" id="WP_098176737.1">
    <property type="nucleotide sequence ID" value="NZ_CP030926.1"/>
</dbReference>
<organism evidence="3 4">
    <name type="scientific">Peribacillus butanolivorans</name>
    <dbReference type="NCBI Taxonomy" id="421767"/>
    <lineage>
        <taxon>Bacteria</taxon>
        <taxon>Bacillati</taxon>
        <taxon>Bacillota</taxon>
        <taxon>Bacilli</taxon>
        <taxon>Bacillales</taxon>
        <taxon>Bacillaceae</taxon>
        <taxon>Peribacillus</taxon>
    </lineage>
</organism>
<sequence>MRNSRGYVYLEMIAAFSICIVLIISILPILEEIMTNRKNVVLRTEAHYLLYERLTAFMDGEVNAVDQEIHYQKRLYELTWKEQKDFPGLIEGCVRYENEVGKSESICDAAKK</sequence>
<dbReference type="EMBL" id="NUEQ01000032">
    <property type="protein sequence ID" value="PEJ31008.1"/>
    <property type="molecule type" value="Genomic_DNA"/>
</dbReference>
<gene>
    <name evidence="3" type="ORF">CN689_17075</name>
    <name evidence="2" type="ORF">DTO10_03170</name>
</gene>
<proteinExistence type="predicted"/>
<feature type="transmembrane region" description="Helical" evidence="1">
    <location>
        <begin position="6"/>
        <end position="30"/>
    </location>
</feature>
<dbReference type="Proteomes" id="UP000260457">
    <property type="component" value="Chromosome"/>
</dbReference>
<dbReference type="GeneID" id="95397247"/>
<dbReference type="EMBL" id="CP030926">
    <property type="protein sequence ID" value="AXN37506.1"/>
    <property type="molecule type" value="Genomic_DNA"/>
</dbReference>
<evidence type="ECO:0000313" key="4">
    <source>
        <dbReference type="Proteomes" id="UP000220106"/>
    </source>
</evidence>
<protein>
    <recommendedName>
        <fullName evidence="6">Type II secretion system protein</fullName>
    </recommendedName>
</protein>
<dbReference type="AlphaFoldDB" id="A0AAX0RZ11"/>
<evidence type="ECO:0000256" key="1">
    <source>
        <dbReference type="SAM" id="Phobius"/>
    </source>
</evidence>
<evidence type="ECO:0008006" key="6">
    <source>
        <dbReference type="Google" id="ProtNLM"/>
    </source>
</evidence>
<reference evidence="3 4" key="1">
    <citation type="submission" date="2017-09" db="EMBL/GenBank/DDBJ databases">
        <title>Large-scale bioinformatics analysis of Bacillus genomes uncovers conserved roles of natural products in bacterial physiology.</title>
        <authorList>
            <consortium name="Agbiome Team Llc"/>
            <person name="Bleich R.M."/>
            <person name="Kirk G.J."/>
            <person name="Santa Maria K.C."/>
            <person name="Allen S.E."/>
            <person name="Farag S."/>
            <person name="Shank E.A."/>
            <person name="Bowers A."/>
        </authorList>
    </citation>
    <scope>NUCLEOTIDE SEQUENCE [LARGE SCALE GENOMIC DNA]</scope>
    <source>
        <strain evidence="3 4">AFS003229</strain>
    </source>
</reference>
<evidence type="ECO:0000313" key="2">
    <source>
        <dbReference type="EMBL" id="AXN37506.1"/>
    </source>
</evidence>
<dbReference type="KEGG" id="pbut:DTO10_03170"/>
<name>A0AAX0RZ11_9BACI</name>
<dbReference type="Proteomes" id="UP000220106">
    <property type="component" value="Unassembled WGS sequence"/>
</dbReference>
<accession>A0AAX0RZ11</accession>
<evidence type="ECO:0000313" key="3">
    <source>
        <dbReference type="EMBL" id="PEJ31008.1"/>
    </source>
</evidence>